<reference evidence="1 2" key="1">
    <citation type="journal article" date="2020" name="Cell">
        <title>Large-Scale Comparative Analyses of Tick Genomes Elucidate Their Genetic Diversity and Vector Capacities.</title>
        <authorList>
            <consortium name="Tick Genome and Microbiome Consortium (TIGMIC)"/>
            <person name="Jia N."/>
            <person name="Wang J."/>
            <person name="Shi W."/>
            <person name="Du L."/>
            <person name="Sun Y."/>
            <person name="Zhan W."/>
            <person name="Jiang J.F."/>
            <person name="Wang Q."/>
            <person name="Zhang B."/>
            <person name="Ji P."/>
            <person name="Bell-Sakyi L."/>
            <person name="Cui X.M."/>
            <person name="Yuan T.T."/>
            <person name="Jiang B.G."/>
            <person name="Yang W.F."/>
            <person name="Lam T.T."/>
            <person name="Chang Q.C."/>
            <person name="Ding S.J."/>
            <person name="Wang X.J."/>
            <person name="Zhu J.G."/>
            <person name="Ruan X.D."/>
            <person name="Zhao L."/>
            <person name="Wei J.T."/>
            <person name="Ye R.Z."/>
            <person name="Que T.C."/>
            <person name="Du C.H."/>
            <person name="Zhou Y.H."/>
            <person name="Cheng J.X."/>
            <person name="Dai P.F."/>
            <person name="Guo W.B."/>
            <person name="Han X.H."/>
            <person name="Huang E.J."/>
            <person name="Li L.F."/>
            <person name="Wei W."/>
            <person name="Gao Y.C."/>
            <person name="Liu J.Z."/>
            <person name="Shao H.Z."/>
            <person name="Wang X."/>
            <person name="Wang C.C."/>
            <person name="Yang T.C."/>
            <person name="Huo Q.B."/>
            <person name="Li W."/>
            <person name="Chen H.Y."/>
            <person name="Chen S.E."/>
            <person name="Zhou L.G."/>
            <person name="Ni X.B."/>
            <person name="Tian J.H."/>
            <person name="Sheng Y."/>
            <person name="Liu T."/>
            <person name="Pan Y.S."/>
            <person name="Xia L.Y."/>
            <person name="Li J."/>
            <person name="Zhao F."/>
            <person name="Cao W.C."/>
        </authorList>
    </citation>
    <scope>NUCLEOTIDE SEQUENCE [LARGE SCALE GENOMIC DNA]</scope>
    <source>
        <strain evidence="1">HaeL-2018</strain>
    </source>
</reference>
<dbReference type="AlphaFoldDB" id="A0A9J6H629"/>
<evidence type="ECO:0000313" key="1">
    <source>
        <dbReference type="EMBL" id="KAH9382505.1"/>
    </source>
</evidence>
<dbReference type="VEuPathDB" id="VectorBase:HLOH_046335"/>
<name>A0A9J6H629_HAELO</name>
<dbReference type="EMBL" id="JABSTR010000011">
    <property type="protein sequence ID" value="KAH9382505.1"/>
    <property type="molecule type" value="Genomic_DNA"/>
</dbReference>
<accession>A0A9J6H629</accession>
<evidence type="ECO:0000313" key="2">
    <source>
        <dbReference type="Proteomes" id="UP000821853"/>
    </source>
</evidence>
<sequence length="63" mass="7188">MAMSFAIAHGLTWSALGDLAKLVNSIAGMEVLPRSEYMFRKLWSAQKEDVVRYWYRCEQCGDG</sequence>
<dbReference type="Proteomes" id="UP000821853">
    <property type="component" value="Chromosome 9"/>
</dbReference>
<keyword evidence="2" id="KW-1185">Reference proteome</keyword>
<comment type="caution">
    <text evidence="1">The sequence shown here is derived from an EMBL/GenBank/DDBJ whole genome shotgun (WGS) entry which is preliminary data.</text>
</comment>
<protein>
    <submittedName>
        <fullName evidence="1">Uncharacterized protein</fullName>
    </submittedName>
</protein>
<dbReference type="OrthoDB" id="10053223at2759"/>
<gene>
    <name evidence="1" type="ORF">HPB48_001137</name>
</gene>
<proteinExistence type="predicted"/>
<organism evidence="1 2">
    <name type="scientific">Haemaphysalis longicornis</name>
    <name type="common">Bush tick</name>
    <dbReference type="NCBI Taxonomy" id="44386"/>
    <lineage>
        <taxon>Eukaryota</taxon>
        <taxon>Metazoa</taxon>
        <taxon>Ecdysozoa</taxon>
        <taxon>Arthropoda</taxon>
        <taxon>Chelicerata</taxon>
        <taxon>Arachnida</taxon>
        <taxon>Acari</taxon>
        <taxon>Parasitiformes</taxon>
        <taxon>Ixodida</taxon>
        <taxon>Ixodoidea</taxon>
        <taxon>Ixodidae</taxon>
        <taxon>Haemaphysalinae</taxon>
        <taxon>Haemaphysalis</taxon>
    </lineage>
</organism>